<evidence type="ECO:0000313" key="6">
    <source>
        <dbReference type="EMBL" id="CAH0595221.1"/>
    </source>
</evidence>
<evidence type="ECO:0000259" key="5">
    <source>
        <dbReference type="SMART" id="SM00737"/>
    </source>
</evidence>
<dbReference type="OrthoDB" id="6489092at2759"/>
<dbReference type="FunFam" id="2.60.40.770:FF:000001">
    <property type="entry name" value="NPC intracellular cholesterol transporter 2"/>
    <property type="match status" value="1"/>
</dbReference>
<comment type="subcellular location">
    <subcellularLocation>
        <location evidence="1">Secreted</location>
    </subcellularLocation>
</comment>
<accession>A0A9P0BWA2</accession>
<feature type="chain" id="PRO_5040433212" description="MD-2-related lipid-recognition domain-containing protein" evidence="4">
    <location>
        <begin position="19"/>
        <end position="159"/>
    </location>
</feature>
<evidence type="ECO:0000256" key="4">
    <source>
        <dbReference type="SAM" id="SignalP"/>
    </source>
</evidence>
<proteinExistence type="inferred from homology"/>
<evidence type="ECO:0000256" key="2">
    <source>
        <dbReference type="ARBA" id="ARBA00006370"/>
    </source>
</evidence>
<dbReference type="SUPFAM" id="SSF81296">
    <property type="entry name" value="E set domains"/>
    <property type="match status" value="1"/>
</dbReference>
<dbReference type="Proteomes" id="UP001154114">
    <property type="component" value="Chromosome 21"/>
</dbReference>
<sequence>MFRFVLLFSVVAVINVQSTPVDQCTYESGPLPISTDIEGCSSLPCIVPQYQDAVIHMAFRARNDIKSMRTYETVFFPPGPPYGYPLIENAETCNFLRNAKCPIQQDDIVHYTLKVPLHPSFPKGSKFALEFKIEDSERLSPVACIRVRFNIVDPVPVLD</sequence>
<protein>
    <recommendedName>
        <fullName evidence="5">MD-2-related lipid-recognition domain-containing protein</fullName>
    </recommendedName>
</protein>
<feature type="signal peptide" evidence="4">
    <location>
        <begin position="1"/>
        <end position="18"/>
    </location>
</feature>
<dbReference type="InterPro" id="IPR003172">
    <property type="entry name" value="ML_dom"/>
</dbReference>
<evidence type="ECO:0000256" key="1">
    <source>
        <dbReference type="ARBA" id="ARBA00004613"/>
    </source>
</evidence>
<name>A0A9P0BWA2_CHRIL</name>
<dbReference type="Pfam" id="PF02221">
    <property type="entry name" value="E1_DerP2_DerF2"/>
    <property type="match status" value="1"/>
</dbReference>
<dbReference type="EMBL" id="LR824024">
    <property type="protein sequence ID" value="CAH0595221.1"/>
    <property type="molecule type" value="Genomic_DNA"/>
</dbReference>
<dbReference type="Gene3D" id="2.60.40.770">
    <property type="match status" value="1"/>
</dbReference>
<gene>
    <name evidence="6" type="ORF">CINC_LOCUS6625</name>
</gene>
<comment type="similarity">
    <text evidence="2">Belongs to the NPC2 family.</text>
</comment>
<organism evidence="6 7">
    <name type="scientific">Chrysodeixis includens</name>
    <name type="common">Soybean looper</name>
    <name type="synonym">Pseudoplusia includens</name>
    <dbReference type="NCBI Taxonomy" id="689277"/>
    <lineage>
        <taxon>Eukaryota</taxon>
        <taxon>Metazoa</taxon>
        <taxon>Ecdysozoa</taxon>
        <taxon>Arthropoda</taxon>
        <taxon>Hexapoda</taxon>
        <taxon>Insecta</taxon>
        <taxon>Pterygota</taxon>
        <taxon>Neoptera</taxon>
        <taxon>Endopterygota</taxon>
        <taxon>Lepidoptera</taxon>
        <taxon>Glossata</taxon>
        <taxon>Ditrysia</taxon>
        <taxon>Noctuoidea</taxon>
        <taxon>Noctuidae</taxon>
        <taxon>Plusiinae</taxon>
        <taxon>Chrysodeixis</taxon>
    </lineage>
</organism>
<feature type="domain" description="MD-2-related lipid-recognition" evidence="5">
    <location>
        <begin position="21"/>
        <end position="149"/>
    </location>
</feature>
<keyword evidence="3" id="KW-0964">Secreted</keyword>
<dbReference type="GO" id="GO:0005576">
    <property type="term" value="C:extracellular region"/>
    <property type="evidence" value="ECO:0007669"/>
    <property type="project" value="UniProtKB-SubCell"/>
</dbReference>
<dbReference type="SMART" id="SM00737">
    <property type="entry name" value="ML"/>
    <property type="match status" value="1"/>
</dbReference>
<keyword evidence="4" id="KW-0732">Signal</keyword>
<evidence type="ECO:0000256" key="3">
    <source>
        <dbReference type="ARBA" id="ARBA00022525"/>
    </source>
</evidence>
<dbReference type="AlphaFoldDB" id="A0A9P0BWA2"/>
<evidence type="ECO:0000313" key="7">
    <source>
        <dbReference type="Proteomes" id="UP001154114"/>
    </source>
</evidence>
<keyword evidence="7" id="KW-1185">Reference proteome</keyword>
<dbReference type="InterPro" id="IPR014756">
    <property type="entry name" value="Ig_E-set"/>
</dbReference>
<reference evidence="6" key="1">
    <citation type="submission" date="2021-12" db="EMBL/GenBank/DDBJ databases">
        <authorList>
            <person name="King R."/>
        </authorList>
    </citation>
    <scope>NUCLEOTIDE SEQUENCE</scope>
</reference>